<dbReference type="GO" id="GO:0003860">
    <property type="term" value="F:3-hydroxyisobutyryl-CoA hydrolase activity"/>
    <property type="evidence" value="ECO:0007669"/>
    <property type="project" value="UniProtKB-EC"/>
</dbReference>
<reference evidence="5 6" key="1">
    <citation type="journal article" date="2023" name="Elife">
        <title>Identification of key yeast species and microbe-microbe interactions impacting larval growth of Drosophila in the wild.</title>
        <authorList>
            <person name="Mure A."/>
            <person name="Sugiura Y."/>
            <person name="Maeda R."/>
            <person name="Honda K."/>
            <person name="Sakurai N."/>
            <person name="Takahashi Y."/>
            <person name="Watada M."/>
            <person name="Katoh T."/>
            <person name="Gotoh A."/>
            <person name="Gotoh Y."/>
            <person name="Taniguchi I."/>
            <person name="Nakamura K."/>
            <person name="Hayashi T."/>
            <person name="Katayama T."/>
            <person name="Uemura T."/>
            <person name="Hattori Y."/>
        </authorList>
    </citation>
    <scope>NUCLEOTIDE SEQUENCE [LARGE SCALE GENOMIC DNA]</scope>
    <source>
        <strain evidence="5 6">SC-9</strain>
    </source>
</reference>
<comment type="catalytic activity">
    <reaction evidence="1">
        <text>3-hydroxy-2-methylpropanoyl-CoA + H2O = 3-hydroxy-2-methylpropanoate + CoA + H(+)</text>
        <dbReference type="Rhea" id="RHEA:20888"/>
        <dbReference type="ChEBI" id="CHEBI:11805"/>
        <dbReference type="ChEBI" id="CHEBI:15377"/>
        <dbReference type="ChEBI" id="CHEBI:15378"/>
        <dbReference type="ChEBI" id="CHEBI:57287"/>
        <dbReference type="ChEBI" id="CHEBI:57340"/>
        <dbReference type="EC" id="3.1.2.4"/>
    </reaction>
</comment>
<dbReference type="PANTHER" id="PTHR43176">
    <property type="entry name" value="3-HYDROXYISOBUTYRYL-COA HYDROLASE-RELATED"/>
    <property type="match status" value="1"/>
</dbReference>
<dbReference type="RefSeq" id="XP_064852761.1">
    <property type="nucleotide sequence ID" value="XM_064996689.1"/>
</dbReference>
<dbReference type="PANTHER" id="PTHR43176:SF3">
    <property type="entry name" value="3-HYDROXYISOBUTYRYL-COA HYDROLASE, MITOCHONDRIAL"/>
    <property type="match status" value="1"/>
</dbReference>
<dbReference type="Gene3D" id="3.90.226.10">
    <property type="entry name" value="2-enoyl-CoA Hydratase, Chain A, domain 1"/>
    <property type="match status" value="1"/>
</dbReference>
<dbReference type="InterPro" id="IPR029045">
    <property type="entry name" value="ClpP/crotonase-like_dom_sf"/>
</dbReference>
<dbReference type="InterPro" id="IPR032259">
    <property type="entry name" value="HIBYL-CoA-H"/>
</dbReference>
<dbReference type="GeneID" id="90073740"/>
<dbReference type="CDD" id="cd06558">
    <property type="entry name" value="crotonase-like"/>
    <property type="match status" value="1"/>
</dbReference>
<evidence type="ECO:0000256" key="1">
    <source>
        <dbReference type="ARBA" id="ARBA00001709"/>
    </source>
</evidence>
<dbReference type="InterPro" id="IPR045004">
    <property type="entry name" value="ECH_dom"/>
</dbReference>
<gene>
    <name evidence="5" type="ORF">DASC09_030900</name>
</gene>
<protein>
    <recommendedName>
        <fullName evidence="2">3-hydroxyisobutyryl-CoA hydrolase</fullName>
        <ecNumber evidence="2">3.1.2.4</ecNumber>
    </recommendedName>
</protein>
<dbReference type="NCBIfam" id="NF004127">
    <property type="entry name" value="PRK05617.1"/>
    <property type="match status" value="1"/>
</dbReference>
<name>A0AAV5QN58_9ASCO</name>
<dbReference type="Proteomes" id="UP001360560">
    <property type="component" value="Unassembled WGS sequence"/>
</dbReference>
<evidence type="ECO:0000313" key="5">
    <source>
        <dbReference type="EMBL" id="GMM35765.1"/>
    </source>
</evidence>
<evidence type="ECO:0000259" key="4">
    <source>
        <dbReference type="Pfam" id="PF16113"/>
    </source>
</evidence>
<evidence type="ECO:0000256" key="3">
    <source>
        <dbReference type="ARBA" id="ARBA00022801"/>
    </source>
</evidence>
<evidence type="ECO:0000313" key="6">
    <source>
        <dbReference type="Proteomes" id="UP001360560"/>
    </source>
</evidence>
<feature type="domain" description="Enoyl-CoA hydratase/isomerase" evidence="4">
    <location>
        <begin position="48"/>
        <end position="414"/>
    </location>
</feature>
<keyword evidence="6" id="KW-1185">Reference proteome</keyword>
<dbReference type="Pfam" id="PF16113">
    <property type="entry name" value="ECH_2"/>
    <property type="match status" value="1"/>
</dbReference>
<dbReference type="EC" id="3.1.2.4" evidence="2"/>
<dbReference type="GO" id="GO:0006574">
    <property type="term" value="P:L-valine catabolic process"/>
    <property type="evidence" value="ECO:0007669"/>
    <property type="project" value="TreeGrafter"/>
</dbReference>
<sequence>MLRAFKSSRAPMASRLNQYVTRQFPKSSYSTVAAGEQDVIFKNENTARIVTLNRPNKLNALNTSIVNKIIPRLLEYRASNSTNAIIINSSSSKAFCAGGDVAQAAKDVIEGNPESALDFFYKEYSMNYLLSIYPKPIVSYMDGITMGGGVGLSVHAPFRVATENTRIAMPEMDIGFFPDVGTSFFLPRMDGNLGKYLAFTGESLNGVDNLIAGFATHYVPSVRLEELTKRLGALNIPQNELLNSFSEGKFEDISAINEKVGEYHAIVNNAIEEFTDPIPSDHKFKLSNEQRNFVDKIFAFKNTEEIFKSLIDEIHNVEASETTVQFAQQLLDTLQSKSLLSLKIANELLNAGANYNNKAAITQELIVAENLLLNSQSNDFIEGVSKKLIEKTNAPTWKYKELSEIPIQEIHSLFTNKSSIKYSELQDFGNGQFLNSYRHYPFNMGLPSETEIKDYITGNDGSKRDYAPTRKEVLNKFTTKYHNKVGVNWKVNNVLERKTKEHEFDSQYINWIEE</sequence>
<organism evidence="5 6">
    <name type="scientific">Saccharomycopsis crataegensis</name>
    <dbReference type="NCBI Taxonomy" id="43959"/>
    <lineage>
        <taxon>Eukaryota</taxon>
        <taxon>Fungi</taxon>
        <taxon>Dikarya</taxon>
        <taxon>Ascomycota</taxon>
        <taxon>Saccharomycotina</taxon>
        <taxon>Saccharomycetes</taxon>
        <taxon>Saccharomycopsidaceae</taxon>
        <taxon>Saccharomycopsis</taxon>
    </lineage>
</organism>
<comment type="caution">
    <text evidence="5">The sequence shown here is derived from an EMBL/GenBank/DDBJ whole genome shotgun (WGS) entry which is preliminary data.</text>
</comment>
<dbReference type="SUPFAM" id="SSF52096">
    <property type="entry name" value="ClpP/crotonase"/>
    <property type="match status" value="1"/>
</dbReference>
<dbReference type="GO" id="GO:0005739">
    <property type="term" value="C:mitochondrion"/>
    <property type="evidence" value="ECO:0007669"/>
    <property type="project" value="TreeGrafter"/>
</dbReference>
<dbReference type="AlphaFoldDB" id="A0AAV5QN58"/>
<accession>A0AAV5QN58</accession>
<dbReference type="InterPro" id="IPR018376">
    <property type="entry name" value="Enoyl-CoA_hyd/isom_CS"/>
</dbReference>
<proteinExistence type="predicted"/>
<keyword evidence="3 5" id="KW-0378">Hydrolase</keyword>
<evidence type="ECO:0000256" key="2">
    <source>
        <dbReference type="ARBA" id="ARBA00011915"/>
    </source>
</evidence>
<dbReference type="PROSITE" id="PS00166">
    <property type="entry name" value="ENOYL_COA_HYDRATASE"/>
    <property type="match status" value="1"/>
</dbReference>
<dbReference type="EMBL" id="BTFZ01000011">
    <property type="protein sequence ID" value="GMM35765.1"/>
    <property type="molecule type" value="Genomic_DNA"/>
</dbReference>